<feature type="domain" description="GST N-terminal" evidence="1">
    <location>
        <begin position="1"/>
        <end position="78"/>
    </location>
</feature>
<dbReference type="GO" id="GO:0016034">
    <property type="term" value="F:maleylacetoacetate isomerase activity"/>
    <property type="evidence" value="ECO:0007669"/>
    <property type="project" value="TreeGrafter"/>
</dbReference>
<dbReference type="InterPro" id="IPR004045">
    <property type="entry name" value="Glutathione_S-Trfase_N"/>
</dbReference>
<evidence type="ECO:0000259" key="2">
    <source>
        <dbReference type="PROSITE" id="PS50405"/>
    </source>
</evidence>
<dbReference type="AlphaFoldDB" id="A0A0S3PY61"/>
<gene>
    <name evidence="3" type="primary">yibF_2</name>
    <name evidence="3" type="ORF">GJW-30_1_03440</name>
</gene>
<dbReference type="GO" id="GO:0006749">
    <property type="term" value="P:glutathione metabolic process"/>
    <property type="evidence" value="ECO:0007669"/>
    <property type="project" value="TreeGrafter"/>
</dbReference>
<dbReference type="KEGG" id="vgo:GJW-30_1_03440"/>
<reference evidence="3 4" key="1">
    <citation type="submission" date="2015-08" db="EMBL/GenBank/DDBJ databases">
        <title>Investigation of the bacterial diversity of lava forest soil.</title>
        <authorList>
            <person name="Lee J.S."/>
        </authorList>
    </citation>
    <scope>NUCLEOTIDE SEQUENCE [LARGE SCALE GENOMIC DNA]</scope>
    <source>
        <strain evidence="3 4">GJW-30</strain>
    </source>
</reference>
<sequence length="207" mass="22998">MILIGQYDSPFVRRVGIAMTLYSLTFEHKAWSTFGDADKIRPYNPLTRVPTLVLDDGDVLVESHLIIDYLDGLVAADKRLYPTTEPARHRALKAAATAMHAADKAVALFYEKALHKEVSEVWSSRCQRQIEAALTMLNAERARQTTAFWFGEAIGHADIAVAVAVRFIRDAHPKIDISPYPALIAFADACESRPEFQAISQVFIAPA</sequence>
<dbReference type="InterPro" id="IPR040079">
    <property type="entry name" value="Glutathione_S-Trfase"/>
</dbReference>
<dbReference type="Gene3D" id="1.20.1050.10">
    <property type="match status" value="1"/>
</dbReference>
<dbReference type="Pfam" id="PF13410">
    <property type="entry name" value="GST_C_2"/>
    <property type="match status" value="1"/>
</dbReference>
<dbReference type="SUPFAM" id="SSF52833">
    <property type="entry name" value="Thioredoxin-like"/>
    <property type="match status" value="1"/>
</dbReference>
<organism evidence="3 4">
    <name type="scientific">Variibacter gotjawalensis</name>
    <dbReference type="NCBI Taxonomy" id="1333996"/>
    <lineage>
        <taxon>Bacteria</taxon>
        <taxon>Pseudomonadati</taxon>
        <taxon>Pseudomonadota</taxon>
        <taxon>Alphaproteobacteria</taxon>
        <taxon>Hyphomicrobiales</taxon>
        <taxon>Nitrobacteraceae</taxon>
        <taxon>Variibacter</taxon>
    </lineage>
</organism>
<feature type="domain" description="GST C-terminal" evidence="2">
    <location>
        <begin position="84"/>
        <end position="207"/>
    </location>
</feature>
<dbReference type="Pfam" id="PF13417">
    <property type="entry name" value="GST_N_3"/>
    <property type="match status" value="1"/>
</dbReference>
<dbReference type="PROSITE" id="PS50405">
    <property type="entry name" value="GST_CTER"/>
    <property type="match status" value="1"/>
</dbReference>
<dbReference type="Proteomes" id="UP000236884">
    <property type="component" value="Chromosome"/>
</dbReference>
<evidence type="ECO:0000259" key="1">
    <source>
        <dbReference type="PROSITE" id="PS50404"/>
    </source>
</evidence>
<dbReference type="GO" id="GO:0004364">
    <property type="term" value="F:glutathione transferase activity"/>
    <property type="evidence" value="ECO:0007669"/>
    <property type="project" value="TreeGrafter"/>
</dbReference>
<proteinExistence type="predicted"/>
<dbReference type="SFLD" id="SFLDS00019">
    <property type="entry name" value="Glutathione_Transferase_(cytos"/>
    <property type="match status" value="1"/>
</dbReference>
<dbReference type="Gene3D" id="3.40.30.10">
    <property type="entry name" value="Glutaredoxin"/>
    <property type="match status" value="1"/>
</dbReference>
<dbReference type="PANTHER" id="PTHR42673:SF21">
    <property type="entry name" value="GLUTATHIONE S-TRANSFERASE YFCF"/>
    <property type="match status" value="1"/>
</dbReference>
<dbReference type="OrthoDB" id="9795329at2"/>
<dbReference type="SUPFAM" id="SSF47616">
    <property type="entry name" value="GST C-terminal domain-like"/>
    <property type="match status" value="1"/>
</dbReference>
<dbReference type="PROSITE" id="PS50404">
    <property type="entry name" value="GST_NTER"/>
    <property type="match status" value="1"/>
</dbReference>
<protein>
    <submittedName>
        <fullName evidence="3">Putative GST-like protein YibF</fullName>
    </submittedName>
</protein>
<evidence type="ECO:0000313" key="3">
    <source>
        <dbReference type="EMBL" id="BAT60890.1"/>
    </source>
</evidence>
<accession>A0A0S3PY61</accession>
<dbReference type="PANTHER" id="PTHR42673">
    <property type="entry name" value="MALEYLACETOACETATE ISOMERASE"/>
    <property type="match status" value="1"/>
</dbReference>
<dbReference type="InterPro" id="IPR036249">
    <property type="entry name" value="Thioredoxin-like_sf"/>
</dbReference>
<name>A0A0S3PY61_9BRAD</name>
<dbReference type="GO" id="GO:0006559">
    <property type="term" value="P:L-phenylalanine catabolic process"/>
    <property type="evidence" value="ECO:0007669"/>
    <property type="project" value="TreeGrafter"/>
</dbReference>
<dbReference type="InterPro" id="IPR010987">
    <property type="entry name" value="Glutathione-S-Trfase_C-like"/>
</dbReference>
<dbReference type="InterPro" id="IPR036282">
    <property type="entry name" value="Glutathione-S-Trfase_C_sf"/>
</dbReference>
<evidence type="ECO:0000313" key="4">
    <source>
        <dbReference type="Proteomes" id="UP000236884"/>
    </source>
</evidence>
<keyword evidence="4" id="KW-1185">Reference proteome</keyword>
<dbReference type="EMBL" id="AP014946">
    <property type="protein sequence ID" value="BAT60890.1"/>
    <property type="molecule type" value="Genomic_DNA"/>
</dbReference>
<dbReference type="RefSeq" id="WP_096357486.1">
    <property type="nucleotide sequence ID" value="NZ_AP014946.1"/>
</dbReference>